<dbReference type="EMBL" id="LR031872">
    <property type="protein sequence ID" value="VDC99670.1"/>
    <property type="molecule type" value="Genomic_DNA"/>
</dbReference>
<proteinExistence type="predicted"/>
<organism evidence="1">
    <name type="scientific">Brassica oleracea</name>
    <name type="common">Wild cabbage</name>
    <dbReference type="NCBI Taxonomy" id="3712"/>
    <lineage>
        <taxon>Eukaryota</taxon>
        <taxon>Viridiplantae</taxon>
        <taxon>Streptophyta</taxon>
        <taxon>Embryophyta</taxon>
        <taxon>Tracheophyta</taxon>
        <taxon>Spermatophyta</taxon>
        <taxon>Magnoliopsida</taxon>
        <taxon>eudicotyledons</taxon>
        <taxon>Gunneridae</taxon>
        <taxon>Pentapetalae</taxon>
        <taxon>rosids</taxon>
        <taxon>malvids</taxon>
        <taxon>Brassicales</taxon>
        <taxon>Brassicaceae</taxon>
        <taxon>Brassiceae</taxon>
        <taxon>Brassica</taxon>
    </lineage>
</organism>
<reference evidence="1" key="1">
    <citation type="submission" date="2018-11" db="EMBL/GenBank/DDBJ databases">
        <authorList>
            <consortium name="Genoscope - CEA"/>
            <person name="William W."/>
        </authorList>
    </citation>
    <scope>NUCLEOTIDE SEQUENCE</scope>
</reference>
<evidence type="ECO:0000313" key="1">
    <source>
        <dbReference type="EMBL" id="VDC99670.1"/>
    </source>
</evidence>
<gene>
    <name evidence="1" type="ORF">BOLC3T20655H</name>
</gene>
<name>A0A3P6BQK0_BRAOL</name>
<dbReference type="AlphaFoldDB" id="A0A3P6BQK0"/>
<protein>
    <submittedName>
        <fullName evidence="1">Uncharacterized protein</fullName>
    </submittedName>
</protein>
<accession>A0A3P6BQK0</accession>
<sequence>MRSGVRFCLLNNLEFSGKREQKPDSKENIQNCSRKEPMRVLAVRLLFISPPPSSTLVVAGLPSSTLFLVPLYKLWSQMGRELRSHAQNVMDI</sequence>